<dbReference type="Proteomes" id="UP000799324">
    <property type="component" value="Unassembled WGS sequence"/>
</dbReference>
<keyword evidence="2" id="KW-0472">Membrane</keyword>
<evidence type="ECO:0000256" key="1">
    <source>
        <dbReference type="SAM" id="MobiDB-lite"/>
    </source>
</evidence>
<gene>
    <name evidence="3" type="ORF">K491DRAFT_784470</name>
</gene>
<organism evidence="3 4">
    <name type="scientific">Lophiostoma macrostomum CBS 122681</name>
    <dbReference type="NCBI Taxonomy" id="1314788"/>
    <lineage>
        <taxon>Eukaryota</taxon>
        <taxon>Fungi</taxon>
        <taxon>Dikarya</taxon>
        <taxon>Ascomycota</taxon>
        <taxon>Pezizomycotina</taxon>
        <taxon>Dothideomycetes</taxon>
        <taxon>Pleosporomycetidae</taxon>
        <taxon>Pleosporales</taxon>
        <taxon>Lophiostomataceae</taxon>
        <taxon>Lophiostoma</taxon>
    </lineage>
</organism>
<dbReference type="PANTHER" id="PTHR35394:SF5">
    <property type="entry name" value="DUF3176 DOMAIN-CONTAINING PROTEIN"/>
    <property type="match status" value="1"/>
</dbReference>
<dbReference type="EMBL" id="MU004578">
    <property type="protein sequence ID" value="KAF2647844.1"/>
    <property type="molecule type" value="Genomic_DNA"/>
</dbReference>
<feature type="transmembrane region" description="Helical" evidence="2">
    <location>
        <begin position="76"/>
        <end position="100"/>
    </location>
</feature>
<dbReference type="Pfam" id="PF11374">
    <property type="entry name" value="DUF3176"/>
    <property type="match status" value="1"/>
</dbReference>
<dbReference type="OrthoDB" id="5376804at2759"/>
<dbReference type="InterPro" id="IPR021514">
    <property type="entry name" value="DUF3176"/>
</dbReference>
<keyword evidence="2" id="KW-0812">Transmembrane</keyword>
<keyword evidence="2" id="KW-1133">Transmembrane helix</keyword>
<evidence type="ECO:0000256" key="2">
    <source>
        <dbReference type="SAM" id="Phobius"/>
    </source>
</evidence>
<feature type="transmembrane region" description="Helical" evidence="2">
    <location>
        <begin position="565"/>
        <end position="584"/>
    </location>
</feature>
<evidence type="ECO:0000313" key="3">
    <source>
        <dbReference type="EMBL" id="KAF2647844.1"/>
    </source>
</evidence>
<feature type="region of interest" description="Disordered" evidence="1">
    <location>
        <begin position="1"/>
        <end position="44"/>
    </location>
</feature>
<proteinExistence type="predicted"/>
<reference evidence="3" key="1">
    <citation type="journal article" date="2020" name="Stud. Mycol.">
        <title>101 Dothideomycetes genomes: a test case for predicting lifestyles and emergence of pathogens.</title>
        <authorList>
            <person name="Haridas S."/>
            <person name="Albert R."/>
            <person name="Binder M."/>
            <person name="Bloem J."/>
            <person name="Labutti K."/>
            <person name="Salamov A."/>
            <person name="Andreopoulos B."/>
            <person name="Baker S."/>
            <person name="Barry K."/>
            <person name="Bills G."/>
            <person name="Bluhm B."/>
            <person name="Cannon C."/>
            <person name="Castanera R."/>
            <person name="Culley D."/>
            <person name="Daum C."/>
            <person name="Ezra D."/>
            <person name="Gonzalez J."/>
            <person name="Henrissat B."/>
            <person name="Kuo A."/>
            <person name="Liang C."/>
            <person name="Lipzen A."/>
            <person name="Lutzoni F."/>
            <person name="Magnuson J."/>
            <person name="Mondo S."/>
            <person name="Nolan M."/>
            <person name="Ohm R."/>
            <person name="Pangilinan J."/>
            <person name="Park H.-J."/>
            <person name="Ramirez L."/>
            <person name="Alfaro M."/>
            <person name="Sun H."/>
            <person name="Tritt A."/>
            <person name="Yoshinaga Y."/>
            <person name="Zwiers L.-H."/>
            <person name="Turgeon B."/>
            <person name="Goodwin S."/>
            <person name="Spatafora J."/>
            <person name="Crous P."/>
            <person name="Grigoriev I."/>
        </authorList>
    </citation>
    <scope>NUCLEOTIDE SEQUENCE</scope>
    <source>
        <strain evidence="3">CBS 122681</strain>
    </source>
</reference>
<dbReference type="PANTHER" id="PTHR35394">
    <property type="entry name" value="DUF3176 DOMAIN-CONTAINING PROTEIN"/>
    <property type="match status" value="1"/>
</dbReference>
<feature type="compositionally biased region" description="Polar residues" evidence="1">
    <location>
        <begin position="22"/>
        <end position="35"/>
    </location>
</feature>
<dbReference type="AlphaFoldDB" id="A0A6A6SNT3"/>
<evidence type="ECO:0000313" key="4">
    <source>
        <dbReference type="Proteomes" id="UP000799324"/>
    </source>
</evidence>
<name>A0A6A6SNT3_9PLEO</name>
<protein>
    <submittedName>
        <fullName evidence="3">Uncharacterized protein</fullName>
    </submittedName>
</protein>
<sequence length="680" mass="74176">MYSENAAVGDPLMHPGHRDSETPSGISDHAVTTVSPRGRDSADDTATEIKIEPASRMNSSSLNRFNRLRALWIDGWITEFLSCGLAVIAFIGLVVTLRIFNGHVLTEVPLKISINTLAAVFSAVTKSSLLLPVAEGISQLKWAWFSRGRPLSDFEGFDSASRGPMGSLLLVFRLRGRNVAAIGACITVLALAVDPFAQQIIRPISCHRDISGGAAAIPQTNRMIGIGSHTGAGTASIPLELDIAIQAALLNVTEPLNVECTTGNCTFPTESRGEAYQTLGIDSLCVDRSKDVEEDNSLGITYSWPDFGNSSICHSDYSFNGTSCHSSVIGIGSTSQSNDQGLVTAGFLMFTQDCSANQTDQCLVPLAVECSLWPAILTLGASVEIGRLQQDLLSSQPLEHYQDTTGAPWMQIPERTLRNGSWQPCSPTDTSTADNTVQVYGSDSKEWQLWPDSGESLPSQWYPADCVWYIDYETNLALQQYLAGLLEASIYSTSGPVYPYTFVGEYWLKILYGNVDATASRVAAFAQQIANATTIWVQSNPKRNATIPYTHGTAVQTTTCIEVRWAWLSFPSSLILLTLAFLILTARKTRAGARWNAPRSTWKSSPLAVLFVGLAENERRQYAQVDKTSDMINRSRNMSVSLQPTNDGWRLCGSDDAYLESPATRNKSPPEAIERINFYS</sequence>
<keyword evidence="4" id="KW-1185">Reference proteome</keyword>
<accession>A0A6A6SNT3</accession>